<evidence type="ECO:0000313" key="2">
    <source>
        <dbReference type="EMBL" id="KDN28761.1"/>
    </source>
</evidence>
<evidence type="ECO:0000313" key="3">
    <source>
        <dbReference type="Proteomes" id="UP000027219"/>
    </source>
</evidence>
<keyword evidence="1" id="KW-0812">Transmembrane</keyword>
<gene>
    <name evidence="2" type="ORF">VFDL14_00360</name>
</gene>
<sequence length="131" mass="14326">MSKSFNLEDAGQIFVGAFALAVPISFSEEAWQLGESLPTANLALLFLLSCLFLSIYAFESVYQRNINGRVIEFISRIVIAYILTIMVVALVLLCIDKLPVLDSPLVALKRVIVIAMPASMGAIIVDGFDKE</sequence>
<proteinExistence type="predicted"/>
<keyword evidence="1" id="KW-1133">Transmembrane helix</keyword>
<dbReference type="EMBL" id="JFFR01000014">
    <property type="protein sequence ID" value="KDN28761.1"/>
    <property type="molecule type" value="Genomic_DNA"/>
</dbReference>
<evidence type="ECO:0008006" key="4">
    <source>
        <dbReference type="Google" id="ProtNLM"/>
    </source>
</evidence>
<keyword evidence="3" id="KW-1185">Reference proteome</keyword>
<dbReference type="Proteomes" id="UP000027219">
    <property type="component" value="Unassembled WGS sequence"/>
</dbReference>
<keyword evidence="1" id="KW-0472">Membrane</keyword>
<dbReference type="RefSeq" id="WP_152549234.1">
    <property type="nucleotide sequence ID" value="NZ_JBEEAX010000005.1"/>
</dbReference>
<protein>
    <recommendedName>
        <fullName evidence="4">DUF2391 family protein</fullName>
    </recommendedName>
</protein>
<feature type="transmembrane region" description="Helical" evidence="1">
    <location>
        <begin position="73"/>
        <end position="95"/>
    </location>
</feature>
<name>A0A066UMW4_9VIBR</name>
<feature type="transmembrane region" description="Helical" evidence="1">
    <location>
        <begin position="43"/>
        <end position="61"/>
    </location>
</feature>
<evidence type="ECO:0000256" key="1">
    <source>
        <dbReference type="SAM" id="Phobius"/>
    </source>
</evidence>
<organism evidence="2 3">
    <name type="scientific">Vibrio fortis</name>
    <dbReference type="NCBI Taxonomy" id="212667"/>
    <lineage>
        <taxon>Bacteria</taxon>
        <taxon>Pseudomonadati</taxon>
        <taxon>Pseudomonadota</taxon>
        <taxon>Gammaproteobacteria</taxon>
        <taxon>Vibrionales</taxon>
        <taxon>Vibrionaceae</taxon>
        <taxon>Vibrio</taxon>
    </lineage>
</organism>
<dbReference type="InterPro" id="IPR024464">
    <property type="entry name" value="DUF2391"/>
</dbReference>
<comment type="caution">
    <text evidence="2">The sequence shown here is derived from an EMBL/GenBank/DDBJ whole genome shotgun (WGS) entry which is preliminary data.</text>
</comment>
<reference evidence="2 3" key="1">
    <citation type="submission" date="2014-02" db="EMBL/GenBank/DDBJ databases">
        <title>Vibrio fortis Dalian14 Genome Sequencing.</title>
        <authorList>
            <person name="Wang Y."/>
            <person name="Song L."/>
            <person name="Liu G."/>
            <person name="Ding J."/>
        </authorList>
    </citation>
    <scope>NUCLEOTIDE SEQUENCE [LARGE SCALE GENOMIC DNA]</scope>
    <source>
        <strain evidence="2 3">Dalian14</strain>
    </source>
</reference>
<accession>A0A066UMW4</accession>
<dbReference type="AlphaFoldDB" id="A0A066UMW4"/>
<dbReference type="Pfam" id="PF09622">
    <property type="entry name" value="DUF2391"/>
    <property type="match status" value="1"/>
</dbReference>
<feature type="transmembrane region" description="Helical" evidence="1">
    <location>
        <begin position="107"/>
        <end position="128"/>
    </location>
</feature>
<dbReference type="OrthoDB" id="5349036at2"/>